<accession>A0A852WCC5</accession>
<dbReference type="Gene3D" id="1.20.1260.20">
    <property type="entry name" value="PPE superfamily"/>
    <property type="match status" value="1"/>
</dbReference>
<gene>
    <name evidence="2" type="ORF">BJ986_000936</name>
</gene>
<protein>
    <submittedName>
        <fullName evidence="2">Uncharacterized protein</fullName>
    </submittedName>
</protein>
<keyword evidence="3" id="KW-1185">Reference proteome</keyword>
<evidence type="ECO:0000313" key="3">
    <source>
        <dbReference type="Proteomes" id="UP000573599"/>
    </source>
</evidence>
<evidence type="ECO:0000313" key="2">
    <source>
        <dbReference type="EMBL" id="NYG06449.1"/>
    </source>
</evidence>
<dbReference type="EMBL" id="JACCAB010000001">
    <property type="protein sequence ID" value="NYG06449.1"/>
    <property type="molecule type" value="Genomic_DNA"/>
</dbReference>
<sequence>MVGDPDEIRALAVRLRAEAEQVRRLAWRVALAREVTWRSPAATLFRERAQERAHALQHAARRLDEASRRVQAHADAVEAARVELLRGAALAADLARATSTPVSRPVGSW</sequence>
<feature type="coiled-coil region" evidence="1">
    <location>
        <begin position="46"/>
        <end position="83"/>
    </location>
</feature>
<proteinExistence type="predicted"/>
<dbReference type="RefSeq" id="WP_179420926.1">
    <property type="nucleotide sequence ID" value="NZ_JACCAB010000001.1"/>
</dbReference>
<comment type="caution">
    <text evidence="2">The sequence shown here is derived from an EMBL/GenBank/DDBJ whole genome shotgun (WGS) entry which is preliminary data.</text>
</comment>
<evidence type="ECO:0000256" key="1">
    <source>
        <dbReference type="SAM" id="Coils"/>
    </source>
</evidence>
<keyword evidence="1" id="KW-0175">Coiled coil</keyword>
<name>A0A852WCC5_9MICO</name>
<dbReference type="InterPro" id="IPR038332">
    <property type="entry name" value="PPE_sf"/>
</dbReference>
<dbReference type="AlphaFoldDB" id="A0A852WCC5"/>
<organism evidence="2 3">
    <name type="scientific">Pedococcus badiiscoriae</name>
    <dbReference type="NCBI Taxonomy" id="642776"/>
    <lineage>
        <taxon>Bacteria</taxon>
        <taxon>Bacillati</taxon>
        <taxon>Actinomycetota</taxon>
        <taxon>Actinomycetes</taxon>
        <taxon>Micrococcales</taxon>
        <taxon>Intrasporangiaceae</taxon>
        <taxon>Pedococcus</taxon>
    </lineage>
</organism>
<dbReference type="Proteomes" id="UP000573599">
    <property type="component" value="Unassembled WGS sequence"/>
</dbReference>
<reference evidence="2 3" key="1">
    <citation type="submission" date="2020-07" db="EMBL/GenBank/DDBJ databases">
        <title>Sequencing the genomes of 1000 actinobacteria strains.</title>
        <authorList>
            <person name="Klenk H.-P."/>
        </authorList>
    </citation>
    <scope>NUCLEOTIDE SEQUENCE [LARGE SCALE GENOMIC DNA]</scope>
    <source>
        <strain evidence="2 3">DSM 23987</strain>
    </source>
</reference>